<name>A0A2P7AXD6_9HYPH</name>
<evidence type="ECO:0000259" key="4">
    <source>
        <dbReference type="Pfam" id="PF00370"/>
    </source>
</evidence>
<dbReference type="GO" id="GO:0005975">
    <property type="term" value="P:carbohydrate metabolic process"/>
    <property type="evidence" value="ECO:0007669"/>
    <property type="project" value="InterPro"/>
</dbReference>
<proteinExistence type="inferred from homology"/>
<evidence type="ECO:0000313" key="7">
    <source>
        <dbReference type="Proteomes" id="UP000241764"/>
    </source>
</evidence>
<dbReference type="Pfam" id="PF21546">
    <property type="entry name" value="FGGY_C_2"/>
    <property type="match status" value="1"/>
</dbReference>
<keyword evidence="2" id="KW-0808">Transferase</keyword>
<feature type="domain" description="Carbohydrate kinase FGGY C-terminal" evidence="5">
    <location>
        <begin position="249"/>
        <end position="423"/>
    </location>
</feature>
<dbReference type="EMBL" id="PGGM01000017">
    <property type="protein sequence ID" value="PSH58878.1"/>
    <property type="molecule type" value="Genomic_DNA"/>
</dbReference>
<comment type="caution">
    <text evidence="6">The sequence shown here is derived from an EMBL/GenBank/DDBJ whole genome shotgun (WGS) entry which is preliminary data.</text>
</comment>
<dbReference type="PANTHER" id="PTHR43095:SF5">
    <property type="entry name" value="XYLULOSE KINASE"/>
    <property type="match status" value="1"/>
</dbReference>
<dbReference type="PANTHER" id="PTHR43095">
    <property type="entry name" value="SUGAR KINASE"/>
    <property type="match status" value="1"/>
</dbReference>
<evidence type="ECO:0000313" key="6">
    <source>
        <dbReference type="EMBL" id="PSH58878.1"/>
    </source>
</evidence>
<dbReference type="AlphaFoldDB" id="A0A2P7AXD6"/>
<evidence type="ECO:0000256" key="1">
    <source>
        <dbReference type="ARBA" id="ARBA00009156"/>
    </source>
</evidence>
<dbReference type="InterPro" id="IPR018484">
    <property type="entry name" value="FGGY_N"/>
</dbReference>
<dbReference type="Gene3D" id="3.30.420.40">
    <property type="match status" value="2"/>
</dbReference>
<keyword evidence="3 6" id="KW-0418">Kinase</keyword>
<sequence>MNNVRRIAVIDVGKTNAKLVVVDAATGAEVAARSIHNRVVKGGIYPHYDVEALWAFFVETLIAFVRSPGFDAISVTAHGASAALLGHDGLAMPVIDYEHVYSDDVRAAYADLRPSFAETCSPLLSGGLNVGAQIHYQKTQFPAQFASVKCILTYAQYWVWRLTGIAVNEVTSLGCHTDLWNPQNGSYSSLVDTLEIRSLMAPIRPAFDTIGDLREPLAKQIGVDKAIAVHCGIHDSNASLLPHLITRTSPFSVVSTGTWVVSFAVGGRPDRLDPARDTLANVDAFGKAVPSARFMGGREFDMLTEGLAAEPDAEVLARVIRDQRMILPSVVQGSGPYPAHAANWLNGKPRLSGELNAVASLYTALMTATCLELIGARGPTIVEGPFSRNHTFLSALRSLTGREIIALPGSTGTSLGAALLAGAQCSLKPAPDAVVPLTRSFDAYAQSWRESLCHK</sequence>
<keyword evidence="7" id="KW-1185">Reference proteome</keyword>
<feature type="domain" description="Carbohydrate kinase FGGY N-terminal" evidence="4">
    <location>
        <begin position="8"/>
        <end position="241"/>
    </location>
</feature>
<gene>
    <name evidence="6" type="ORF">CU103_26675</name>
</gene>
<comment type="similarity">
    <text evidence="1">Belongs to the FGGY kinase family.</text>
</comment>
<protein>
    <submittedName>
        <fullName evidence="6">Carbohydrate kinase</fullName>
    </submittedName>
</protein>
<dbReference type="SUPFAM" id="SSF53067">
    <property type="entry name" value="Actin-like ATPase domain"/>
    <property type="match status" value="2"/>
</dbReference>
<dbReference type="Pfam" id="PF00370">
    <property type="entry name" value="FGGY_N"/>
    <property type="match status" value="1"/>
</dbReference>
<evidence type="ECO:0000256" key="3">
    <source>
        <dbReference type="ARBA" id="ARBA00022777"/>
    </source>
</evidence>
<dbReference type="OrthoDB" id="9786272at2"/>
<dbReference type="InterPro" id="IPR050406">
    <property type="entry name" value="FGGY_Carb_Kinase"/>
</dbReference>
<evidence type="ECO:0000259" key="5">
    <source>
        <dbReference type="Pfam" id="PF21546"/>
    </source>
</evidence>
<dbReference type="InterPro" id="IPR043129">
    <property type="entry name" value="ATPase_NBD"/>
</dbReference>
<organism evidence="6 7">
    <name type="scientific">Phyllobacterium sophorae</name>
    <dbReference type="NCBI Taxonomy" id="1520277"/>
    <lineage>
        <taxon>Bacteria</taxon>
        <taxon>Pseudomonadati</taxon>
        <taxon>Pseudomonadota</taxon>
        <taxon>Alphaproteobacteria</taxon>
        <taxon>Hyphomicrobiales</taxon>
        <taxon>Phyllobacteriaceae</taxon>
        <taxon>Phyllobacterium</taxon>
    </lineage>
</organism>
<dbReference type="RefSeq" id="WP_106667063.1">
    <property type="nucleotide sequence ID" value="NZ_PGGM01000017.1"/>
</dbReference>
<dbReference type="InterPro" id="IPR049382">
    <property type="entry name" value="FGGY_C_2"/>
</dbReference>
<dbReference type="CDD" id="cd07772">
    <property type="entry name" value="ASKHA_NBD_FGGY_NaCK-like"/>
    <property type="match status" value="1"/>
</dbReference>
<dbReference type="Proteomes" id="UP000241764">
    <property type="component" value="Unassembled WGS sequence"/>
</dbReference>
<evidence type="ECO:0000256" key="2">
    <source>
        <dbReference type="ARBA" id="ARBA00022679"/>
    </source>
</evidence>
<reference evidence="7" key="1">
    <citation type="submission" date="2017-11" db="EMBL/GenBank/DDBJ databases">
        <authorList>
            <person name="Kuznetsova I."/>
            <person name="Sazanova A."/>
            <person name="Chirak E."/>
            <person name="Safronova V."/>
            <person name="Willems A."/>
        </authorList>
    </citation>
    <scope>NUCLEOTIDE SEQUENCE [LARGE SCALE GENOMIC DNA]</scope>
    <source>
        <strain evidence="7">CCBAU 03422</strain>
    </source>
</reference>
<dbReference type="GO" id="GO:0016301">
    <property type="term" value="F:kinase activity"/>
    <property type="evidence" value="ECO:0007669"/>
    <property type="project" value="UniProtKB-KW"/>
</dbReference>
<accession>A0A2P7AXD6</accession>